<dbReference type="SMART" id="SM00245">
    <property type="entry name" value="TSPc"/>
    <property type="match status" value="1"/>
</dbReference>
<keyword evidence="2 5" id="KW-0645">Protease</keyword>
<organism evidence="9 10">
    <name type="scientific">Hallella multisaccharivorax DSM 17128</name>
    <dbReference type="NCBI Taxonomy" id="688246"/>
    <lineage>
        <taxon>Bacteria</taxon>
        <taxon>Pseudomonadati</taxon>
        <taxon>Bacteroidota</taxon>
        <taxon>Bacteroidia</taxon>
        <taxon>Bacteroidales</taxon>
        <taxon>Prevotellaceae</taxon>
        <taxon>Hallella</taxon>
    </lineage>
</organism>
<feature type="domain" description="PDZ" evidence="7">
    <location>
        <begin position="92"/>
        <end position="165"/>
    </location>
</feature>
<evidence type="ECO:0000256" key="1">
    <source>
        <dbReference type="ARBA" id="ARBA00009179"/>
    </source>
</evidence>
<protein>
    <submittedName>
        <fullName evidence="9">C-terminal processing peptidase-3</fullName>
    </submittedName>
</protein>
<dbReference type="AlphaFoldDB" id="F8NBR6"/>
<dbReference type="CDD" id="cd07560">
    <property type="entry name" value="Peptidase_S41_CPP"/>
    <property type="match status" value="1"/>
</dbReference>
<keyword evidence="10" id="KW-1185">Reference proteome</keyword>
<evidence type="ECO:0000313" key="10">
    <source>
        <dbReference type="Proteomes" id="UP000002772"/>
    </source>
</evidence>
<dbReference type="Pfam" id="PF17820">
    <property type="entry name" value="PDZ_6"/>
    <property type="match status" value="1"/>
</dbReference>
<keyword evidence="6" id="KW-0732">Signal</keyword>
<evidence type="ECO:0000256" key="2">
    <source>
        <dbReference type="ARBA" id="ARBA00022670"/>
    </source>
</evidence>
<dbReference type="GO" id="GO:0004175">
    <property type="term" value="F:endopeptidase activity"/>
    <property type="evidence" value="ECO:0007669"/>
    <property type="project" value="TreeGrafter"/>
</dbReference>
<dbReference type="CDD" id="cd06782">
    <property type="entry name" value="cpPDZ_CPP-like"/>
    <property type="match status" value="1"/>
</dbReference>
<dbReference type="InterPro" id="IPR041489">
    <property type="entry name" value="PDZ_6"/>
</dbReference>
<dbReference type="RefSeq" id="WP_007572794.1">
    <property type="nucleotide sequence ID" value="NZ_BPTS01000001.1"/>
</dbReference>
<evidence type="ECO:0000259" key="8">
    <source>
        <dbReference type="SMART" id="SM00245"/>
    </source>
</evidence>
<dbReference type="InterPro" id="IPR001478">
    <property type="entry name" value="PDZ"/>
</dbReference>
<accession>F8NBR6</accession>
<dbReference type="Gene3D" id="3.30.750.44">
    <property type="match status" value="1"/>
</dbReference>
<dbReference type="STRING" id="688246.Premu_0460"/>
<keyword evidence="3 5" id="KW-0378">Hydrolase</keyword>
<proteinExistence type="inferred from homology"/>
<feature type="domain" description="Tail specific protease" evidence="8">
    <location>
        <begin position="167"/>
        <end position="352"/>
    </location>
</feature>
<evidence type="ECO:0000256" key="6">
    <source>
        <dbReference type="SAM" id="SignalP"/>
    </source>
</evidence>
<evidence type="ECO:0000256" key="3">
    <source>
        <dbReference type="ARBA" id="ARBA00022801"/>
    </source>
</evidence>
<gene>
    <name evidence="9" type="ORF">Premu_0460</name>
</gene>
<evidence type="ECO:0000313" key="9">
    <source>
        <dbReference type="EMBL" id="EGN55942.1"/>
    </source>
</evidence>
<dbReference type="Gene3D" id="2.30.42.10">
    <property type="match status" value="1"/>
</dbReference>
<feature type="signal peptide" evidence="6">
    <location>
        <begin position="1"/>
        <end position="21"/>
    </location>
</feature>
<dbReference type="InterPro" id="IPR005151">
    <property type="entry name" value="Tail-specific_protease"/>
</dbReference>
<dbReference type="Gene3D" id="3.90.226.10">
    <property type="entry name" value="2-enoyl-CoA Hydratase, Chain A, domain 1"/>
    <property type="match status" value="1"/>
</dbReference>
<reference evidence="10" key="1">
    <citation type="journal article" date="2011" name="Stand. Genomic Sci.">
        <title>Non-contiguous finished genome sequence of the opportunistic oral pathogen Prevotella multisaccharivorax type strain (PPPA20).</title>
        <authorList>
            <person name="Pati A."/>
            <person name="Gronow S."/>
            <person name="Lu M."/>
            <person name="Lapidus A."/>
            <person name="Nolan M."/>
            <person name="Lucas S."/>
            <person name="Hammon N."/>
            <person name="Deshpande S."/>
            <person name="Cheng J.F."/>
            <person name="Tapia R."/>
            <person name="Han C."/>
            <person name="Goodwin L."/>
            <person name="Pitluck S."/>
            <person name="Liolios K."/>
            <person name="Pagani I."/>
            <person name="Mavromatis K."/>
            <person name="Mikhailova N."/>
            <person name="Huntemann M."/>
            <person name="Chen A."/>
            <person name="Palaniappan K."/>
            <person name="Land M."/>
            <person name="Hauser L."/>
            <person name="Detter J.C."/>
            <person name="Brambilla E.M."/>
            <person name="Rohde M."/>
            <person name="Goker M."/>
            <person name="Woyke T."/>
            <person name="Bristow J."/>
            <person name="Eisen J.A."/>
            <person name="Markowitz V."/>
            <person name="Hugenholtz P."/>
            <person name="Kyrpides N.C."/>
            <person name="Klenk H.P."/>
            <person name="Ivanova N."/>
        </authorList>
    </citation>
    <scope>NUCLEOTIDE SEQUENCE [LARGE SCALE GENOMIC DNA]</scope>
    <source>
        <strain evidence="10">DSM 17128</strain>
    </source>
</reference>
<dbReference type="GO" id="GO:0006508">
    <property type="term" value="P:proteolysis"/>
    <property type="evidence" value="ECO:0007669"/>
    <property type="project" value="UniProtKB-KW"/>
</dbReference>
<dbReference type="InterPro" id="IPR036034">
    <property type="entry name" value="PDZ_sf"/>
</dbReference>
<dbReference type="OrthoDB" id="9812068at2"/>
<sequence>MRKTYLLLLCLFTGILGYAQNKDEHYFKVAKNLDIFNTIYKNLDMMYVDTLDADVTVGTGINAMLRSLDPYTEYYPTSQSQDLRMMLTGKYAGIGSLIRYNFKLGRVCIDEPYENNPAAEAGLKKGDIILTIDGEDMTKKDNAYVSSHLRGDAGSTFELKIRRPSTGKDMKFKITRRVIQMPAVPYYGVQKNGFGYLNLNSFTEGCGKAVRNAVIDMKEKGMKGLVFDLRGNGGGSEYEAVSIVNSFVPKGRLVVSNRGKLKKANHDYYTQVEPVDTVLPIVVLVNGNTASSAEITSGSLQDFDRAVVMGTKTYGKGLVQTVINLPYNTQMKLTTNKYYIPSGRCIQKINYKHTATGGEEVVADSLTRAFKTLHGRTVRDGGGIMPDIKVEADSMPNITYYLAAVRDSNELVNSWEEKYIAAHPTITKPADFQLTDADFNDFKQTVLASSFKYDPMSDKQLNELEKLAKFEGYYEDAKPEFEALRKKLHHNLAKDLDLAKESIMQVLTNDIVTAYYFQRGAVENMLRTDKQVKAAFDLLADKTKYDSILKLQPISEPAAKPLAKPQQKKKQKK</sequence>
<dbReference type="GO" id="GO:0008236">
    <property type="term" value="F:serine-type peptidase activity"/>
    <property type="evidence" value="ECO:0007669"/>
    <property type="project" value="UniProtKB-KW"/>
</dbReference>
<dbReference type="HOGENOM" id="CLU_017295_2_0_10"/>
<dbReference type="GO" id="GO:0030288">
    <property type="term" value="C:outer membrane-bounded periplasmic space"/>
    <property type="evidence" value="ECO:0007669"/>
    <property type="project" value="TreeGrafter"/>
</dbReference>
<dbReference type="NCBIfam" id="TIGR00225">
    <property type="entry name" value="prc"/>
    <property type="match status" value="1"/>
</dbReference>
<dbReference type="Pfam" id="PF03572">
    <property type="entry name" value="Peptidase_S41"/>
    <property type="match status" value="1"/>
</dbReference>
<name>F8NBR6_9BACT</name>
<comment type="similarity">
    <text evidence="1 5">Belongs to the peptidase S41A family.</text>
</comment>
<evidence type="ECO:0000256" key="5">
    <source>
        <dbReference type="RuleBase" id="RU004404"/>
    </source>
</evidence>
<evidence type="ECO:0000256" key="4">
    <source>
        <dbReference type="ARBA" id="ARBA00022825"/>
    </source>
</evidence>
<dbReference type="eggNOG" id="COG0793">
    <property type="taxonomic scope" value="Bacteria"/>
</dbReference>
<dbReference type="EMBL" id="GL945017">
    <property type="protein sequence ID" value="EGN55942.1"/>
    <property type="molecule type" value="Genomic_DNA"/>
</dbReference>
<keyword evidence="4 5" id="KW-0720">Serine protease</keyword>
<dbReference type="Proteomes" id="UP000002772">
    <property type="component" value="Unassembled WGS sequence"/>
</dbReference>
<dbReference type="SUPFAM" id="SSF50156">
    <property type="entry name" value="PDZ domain-like"/>
    <property type="match status" value="1"/>
</dbReference>
<dbReference type="PANTHER" id="PTHR32060">
    <property type="entry name" value="TAIL-SPECIFIC PROTEASE"/>
    <property type="match status" value="1"/>
</dbReference>
<dbReference type="InterPro" id="IPR004447">
    <property type="entry name" value="Peptidase_S41A"/>
</dbReference>
<dbReference type="PANTHER" id="PTHR32060:SF30">
    <property type="entry name" value="CARBOXY-TERMINAL PROCESSING PROTEASE CTPA"/>
    <property type="match status" value="1"/>
</dbReference>
<dbReference type="GO" id="GO:0007165">
    <property type="term" value="P:signal transduction"/>
    <property type="evidence" value="ECO:0007669"/>
    <property type="project" value="TreeGrafter"/>
</dbReference>
<dbReference type="SUPFAM" id="SSF52096">
    <property type="entry name" value="ClpP/crotonase"/>
    <property type="match status" value="1"/>
</dbReference>
<dbReference type="SMART" id="SM00228">
    <property type="entry name" value="PDZ"/>
    <property type="match status" value="1"/>
</dbReference>
<dbReference type="InterPro" id="IPR029045">
    <property type="entry name" value="ClpP/crotonase-like_dom_sf"/>
</dbReference>
<feature type="chain" id="PRO_5003375850" evidence="6">
    <location>
        <begin position="22"/>
        <end position="573"/>
    </location>
</feature>
<evidence type="ECO:0000259" key="7">
    <source>
        <dbReference type="SMART" id="SM00228"/>
    </source>
</evidence>